<dbReference type="InterPro" id="IPR036396">
    <property type="entry name" value="Cyt_P450_sf"/>
</dbReference>
<evidence type="ECO:0000256" key="3">
    <source>
        <dbReference type="ARBA" id="ARBA00010617"/>
    </source>
</evidence>
<evidence type="ECO:0008006" key="14">
    <source>
        <dbReference type="Google" id="ProtNLM"/>
    </source>
</evidence>
<proteinExistence type="inferred from homology"/>
<evidence type="ECO:0000256" key="2">
    <source>
        <dbReference type="ARBA" id="ARBA00005179"/>
    </source>
</evidence>
<dbReference type="InterPro" id="IPR002401">
    <property type="entry name" value="Cyt_P450_E_grp-I"/>
</dbReference>
<reference evidence="13" key="1">
    <citation type="journal article" date="2014" name="Proc. Natl. Acad. Sci. U.S.A.">
        <title>Extensive sampling of basidiomycete genomes demonstrates inadequacy of the white-rot/brown-rot paradigm for wood decay fungi.</title>
        <authorList>
            <person name="Riley R."/>
            <person name="Salamov A.A."/>
            <person name="Brown D.W."/>
            <person name="Nagy L.G."/>
            <person name="Floudas D."/>
            <person name="Held B.W."/>
            <person name="Levasseur A."/>
            <person name="Lombard V."/>
            <person name="Morin E."/>
            <person name="Otillar R."/>
            <person name="Lindquist E.A."/>
            <person name="Sun H."/>
            <person name="LaButti K.M."/>
            <person name="Schmutz J."/>
            <person name="Jabbour D."/>
            <person name="Luo H."/>
            <person name="Baker S.E."/>
            <person name="Pisabarro A.G."/>
            <person name="Walton J.D."/>
            <person name="Blanchette R.A."/>
            <person name="Henrissat B."/>
            <person name="Martin F."/>
            <person name="Cullen D."/>
            <person name="Hibbett D.S."/>
            <person name="Grigoriev I.V."/>
        </authorList>
    </citation>
    <scope>NUCLEOTIDE SEQUENCE [LARGE SCALE GENOMIC DNA]</scope>
    <source>
        <strain evidence="13">FD-172 SS1</strain>
    </source>
</reference>
<gene>
    <name evidence="12" type="ORF">BOTBODRAFT_31924</name>
</gene>
<dbReference type="InterPro" id="IPR017972">
    <property type="entry name" value="Cyt_P450_CS"/>
</dbReference>
<dbReference type="HOGENOM" id="CLU_001570_2_3_1"/>
<evidence type="ECO:0000256" key="5">
    <source>
        <dbReference type="ARBA" id="ARBA00022723"/>
    </source>
</evidence>
<dbReference type="InterPro" id="IPR050364">
    <property type="entry name" value="Cytochrome_P450_fung"/>
</dbReference>
<evidence type="ECO:0000256" key="10">
    <source>
        <dbReference type="RuleBase" id="RU000461"/>
    </source>
</evidence>
<dbReference type="InParanoid" id="A0A067MTU1"/>
<keyword evidence="13" id="KW-1185">Reference proteome</keyword>
<dbReference type="PRINTS" id="PR00463">
    <property type="entry name" value="EP450I"/>
</dbReference>
<dbReference type="GO" id="GO:0016705">
    <property type="term" value="F:oxidoreductase activity, acting on paired donors, with incorporation or reduction of molecular oxygen"/>
    <property type="evidence" value="ECO:0007669"/>
    <property type="project" value="InterPro"/>
</dbReference>
<dbReference type="STRING" id="930990.A0A067MTU1"/>
<feature type="binding site" description="axial binding residue" evidence="9">
    <location>
        <position position="459"/>
    </location>
    <ligand>
        <name>heme</name>
        <dbReference type="ChEBI" id="CHEBI:30413"/>
    </ligand>
    <ligandPart>
        <name>Fe</name>
        <dbReference type="ChEBI" id="CHEBI:18248"/>
    </ligandPart>
</feature>
<protein>
    <recommendedName>
        <fullName evidence="14">Cytochrome P450</fullName>
    </recommendedName>
</protein>
<keyword evidence="5 9" id="KW-0479">Metal-binding</keyword>
<sequence length="529" mass="59800">MMELTATPSLLSLLLAASLVLFGLYRSARPSSSNSKRLPLPPGPPREPILGNARHVPSSAPWKVYTEWKKIYGDIVYTRIINQHNIVINSYRVAKEVMDRAVYSGRYSPVILDKLMGVNQGFVSINYGAQWRIYRRLMNPYMHKVGVGRYLPMQGKSTCWYLQTLLDHPEEFMENFKLKTAKDITRIVYGITEEGVIAQYISDADHVAKIFLRAILPGSFLVNTIPQLRFLPGWFPGMEFKRIAADGRKIYLASLNTPVERVKSKMVRIAPSPDHTNYMTGRPYPMVIKAEGTAEASITSQLLERGEDEDAVKKMNASIYSAAVETTVASMNSFMLAMTLHPEIVKKAQAELDSIVGLSRLPNKDDQERLPYLNAVFMEVLRWMPVVPLGIPHCLLEDDEYKEYFMPQGSIIHSNTWAMSRDETYYDSPDRFWPERFLKPGEEALDPRLYVFGLGRRACIGKHLAESSLFLVFASVLATFDIAKVRDKSGREIVPKVDFDARVKPFECSIKPRSAVTASLIRDAVAADS</sequence>
<feature type="chain" id="PRO_5001641632" description="Cytochrome P450" evidence="11">
    <location>
        <begin position="31"/>
        <end position="529"/>
    </location>
</feature>
<evidence type="ECO:0000256" key="7">
    <source>
        <dbReference type="ARBA" id="ARBA00023004"/>
    </source>
</evidence>
<organism evidence="12 13">
    <name type="scientific">Botryobasidium botryosum (strain FD-172 SS1)</name>
    <dbReference type="NCBI Taxonomy" id="930990"/>
    <lineage>
        <taxon>Eukaryota</taxon>
        <taxon>Fungi</taxon>
        <taxon>Dikarya</taxon>
        <taxon>Basidiomycota</taxon>
        <taxon>Agaricomycotina</taxon>
        <taxon>Agaricomycetes</taxon>
        <taxon>Cantharellales</taxon>
        <taxon>Botryobasidiaceae</taxon>
        <taxon>Botryobasidium</taxon>
    </lineage>
</organism>
<dbReference type="PROSITE" id="PS00086">
    <property type="entry name" value="CYTOCHROME_P450"/>
    <property type="match status" value="1"/>
</dbReference>
<dbReference type="GO" id="GO:0005506">
    <property type="term" value="F:iron ion binding"/>
    <property type="evidence" value="ECO:0007669"/>
    <property type="project" value="InterPro"/>
</dbReference>
<evidence type="ECO:0000256" key="4">
    <source>
        <dbReference type="ARBA" id="ARBA00022617"/>
    </source>
</evidence>
<dbReference type="PANTHER" id="PTHR46300">
    <property type="entry name" value="P450, PUTATIVE (EUROFUNG)-RELATED-RELATED"/>
    <property type="match status" value="1"/>
</dbReference>
<dbReference type="PRINTS" id="PR00385">
    <property type="entry name" value="P450"/>
</dbReference>
<dbReference type="AlphaFoldDB" id="A0A067MTU1"/>
<dbReference type="EMBL" id="KL198033">
    <property type="protein sequence ID" value="KDQ15267.1"/>
    <property type="molecule type" value="Genomic_DNA"/>
</dbReference>
<keyword evidence="6 10" id="KW-0560">Oxidoreductase</keyword>
<dbReference type="Pfam" id="PF00067">
    <property type="entry name" value="p450"/>
    <property type="match status" value="2"/>
</dbReference>
<evidence type="ECO:0000313" key="12">
    <source>
        <dbReference type="EMBL" id="KDQ15267.1"/>
    </source>
</evidence>
<feature type="signal peptide" evidence="11">
    <location>
        <begin position="1"/>
        <end position="30"/>
    </location>
</feature>
<dbReference type="GO" id="GO:0020037">
    <property type="term" value="F:heme binding"/>
    <property type="evidence" value="ECO:0007669"/>
    <property type="project" value="InterPro"/>
</dbReference>
<name>A0A067MTU1_BOTB1</name>
<keyword evidence="8 10" id="KW-0503">Monooxygenase</keyword>
<dbReference type="CDD" id="cd11065">
    <property type="entry name" value="CYP64-like"/>
    <property type="match status" value="1"/>
</dbReference>
<keyword evidence="4 9" id="KW-0349">Heme</keyword>
<dbReference type="GO" id="GO:0004497">
    <property type="term" value="F:monooxygenase activity"/>
    <property type="evidence" value="ECO:0007669"/>
    <property type="project" value="UniProtKB-KW"/>
</dbReference>
<evidence type="ECO:0000256" key="6">
    <source>
        <dbReference type="ARBA" id="ARBA00023002"/>
    </source>
</evidence>
<evidence type="ECO:0000256" key="1">
    <source>
        <dbReference type="ARBA" id="ARBA00001971"/>
    </source>
</evidence>
<keyword evidence="11" id="KW-0732">Signal</keyword>
<evidence type="ECO:0000313" key="13">
    <source>
        <dbReference type="Proteomes" id="UP000027195"/>
    </source>
</evidence>
<dbReference type="Proteomes" id="UP000027195">
    <property type="component" value="Unassembled WGS sequence"/>
</dbReference>
<evidence type="ECO:0000256" key="8">
    <source>
        <dbReference type="ARBA" id="ARBA00023033"/>
    </source>
</evidence>
<dbReference type="InterPro" id="IPR001128">
    <property type="entry name" value="Cyt_P450"/>
</dbReference>
<dbReference type="SUPFAM" id="SSF48264">
    <property type="entry name" value="Cytochrome P450"/>
    <property type="match status" value="1"/>
</dbReference>
<keyword evidence="7 9" id="KW-0408">Iron</keyword>
<evidence type="ECO:0000256" key="11">
    <source>
        <dbReference type="SAM" id="SignalP"/>
    </source>
</evidence>
<comment type="similarity">
    <text evidence="3 10">Belongs to the cytochrome P450 family.</text>
</comment>
<dbReference type="PANTHER" id="PTHR46300:SF7">
    <property type="entry name" value="P450, PUTATIVE (EUROFUNG)-RELATED"/>
    <property type="match status" value="1"/>
</dbReference>
<accession>A0A067MTU1</accession>
<dbReference type="Gene3D" id="1.10.630.10">
    <property type="entry name" value="Cytochrome P450"/>
    <property type="match status" value="1"/>
</dbReference>
<comment type="cofactor">
    <cofactor evidence="1 9">
        <name>heme</name>
        <dbReference type="ChEBI" id="CHEBI:30413"/>
    </cofactor>
</comment>
<comment type="pathway">
    <text evidence="2">Secondary metabolite biosynthesis.</text>
</comment>
<evidence type="ECO:0000256" key="9">
    <source>
        <dbReference type="PIRSR" id="PIRSR602401-1"/>
    </source>
</evidence>
<dbReference type="OrthoDB" id="2789670at2759"/>